<evidence type="ECO:0000313" key="3">
    <source>
        <dbReference type="Proteomes" id="UP000591131"/>
    </source>
</evidence>
<feature type="region of interest" description="Disordered" evidence="1">
    <location>
        <begin position="387"/>
        <end position="426"/>
    </location>
</feature>
<feature type="compositionally biased region" description="Low complexity" evidence="1">
    <location>
        <begin position="200"/>
        <end position="216"/>
    </location>
</feature>
<sequence>MASVEPPWKRLRSTAKPPTPPQPPPGRPPKVTIKPVVDLVEETVMWPEEGIPEITLDACCKHYRDLTKSTEKVNLTLSRRGATEVLGQATAESPAEPPSRDESDAKDPDAVPTILCTLRRDRDPRSVITSETGDLVVAVDPQYSGSYGHLREKRANSTTTLSGEGQPQQADSVKASVSESDSGRDAVTPMERSEGDQRSVRSPSPVRSPSQVASSPPWVRAAAAAAASLAWFGKGKGMHPPPFMAPAFARMAAMNRMRAAQGYTDQRGEGPRPEQMSEGVEYNGQRQANFAQTAVPMDQSACGMPGQPVPGLQYQPPRPAAQGGTEGFMPGPYQGGPYQTGGMPPAEPFPNHPQHIPGLPPQQPPMPPWAGRGQYGPSGFSFTMRTAEASKASSPNAYPHVQEPSAPSYEAYGGNDSWQDGCESEGASERQAFYGYRPTADDYNSGYSWSQKTESPRTEERKRESESTSSGDRRPSRTADIGPEEAMRALIYHGVMYTVRCLRKAGTWVGIKMCNKIERQLVAKRQTSIRGGEPTSRLALYFVDGALQRTRRIHDWLAVQNI</sequence>
<feature type="region of interest" description="Disordered" evidence="1">
    <location>
        <begin position="84"/>
        <end position="111"/>
    </location>
</feature>
<dbReference type="Proteomes" id="UP000591131">
    <property type="component" value="Unassembled WGS sequence"/>
</dbReference>
<feature type="region of interest" description="Disordered" evidence="1">
    <location>
        <begin position="147"/>
        <end position="216"/>
    </location>
</feature>
<keyword evidence="3" id="KW-1185">Reference proteome</keyword>
<dbReference type="OrthoDB" id="10555333at2759"/>
<feature type="region of interest" description="Disordered" evidence="1">
    <location>
        <begin position="444"/>
        <end position="482"/>
    </location>
</feature>
<dbReference type="EMBL" id="JAAPAO010000003">
    <property type="protein sequence ID" value="KAF4678115.1"/>
    <property type="molecule type" value="Genomic_DNA"/>
</dbReference>
<dbReference type="AlphaFoldDB" id="A0A7J6N2P0"/>
<organism evidence="2 3">
    <name type="scientific">Perkinsus chesapeaki</name>
    <name type="common">Clam parasite</name>
    <name type="synonym">Perkinsus andrewsi</name>
    <dbReference type="NCBI Taxonomy" id="330153"/>
    <lineage>
        <taxon>Eukaryota</taxon>
        <taxon>Sar</taxon>
        <taxon>Alveolata</taxon>
        <taxon>Perkinsozoa</taxon>
        <taxon>Perkinsea</taxon>
        <taxon>Perkinsida</taxon>
        <taxon>Perkinsidae</taxon>
        <taxon>Perkinsus</taxon>
    </lineage>
</organism>
<accession>A0A7J6N2P0</accession>
<comment type="caution">
    <text evidence="2">The sequence shown here is derived from an EMBL/GenBank/DDBJ whole genome shotgun (WGS) entry which is preliminary data.</text>
</comment>
<feature type="compositionally biased region" description="Pro residues" evidence="1">
    <location>
        <begin position="17"/>
        <end position="28"/>
    </location>
</feature>
<reference evidence="2 3" key="1">
    <citation type="submission" date="2020-04" db="EMBL/GenBank/DDBJ databases">
        <title>Perkinsus chesapeaki whole genome sequence.</title>
        <authorList>
            <person name="Bogema D.R."/>
        </authorList>
    </citation>
    <scope>NUCLEOTIDE SEQUENCE [LARGE SCALE GENOMIC DNA]</scope>
    <source>
        <strain evidence="2">ATCC PRA-425</strain>
    </source>
</reference>
<evidence type="ECO:0000256" key="1">
    <source>
        <dbReference type="SAM" id="MobiDB-lite"/>
    </source>
</evidence>
<proteinExistence type="predicted"/>
<protein>
    <submittedName>
        <fullName evidence="2">Uncharacterized protein</fullName>
    </submittedName>
</protein>
<feature type="compositionally biased region" description="Polar residues" evidence="1">
    <location>
        <begin position="156"/>
        <end position="180"/>
    </location>
</feature>
<feature type="compositionally biased region" description="Basic and acidic residues" evidence="1">
    <location>
        <begin position="98"/>
        <end position="109"/>
    </location>
</feature>
<feature type="region of interest" description="Disordered" evidence="1">
    <location>
        <begin position="1"/>
        <end position="32"/>
    </location>
</feature>
<feature type="compositionally biased region" description="Basic and acidic residues" evidence="1">
    <location>
        <begin position="454"/>
        <end position="477"/>
    </location>
</feature>
<name>A0A7J6N2P0_PERCH</name>
<evidence type="ECO:0000313" key="2">
    <source>
        <dbReference type="EMBL" id="KAF4678115.1"/>
    </source>
</evidence>
<gene>
    <name evidence="2" type="ORF">FOL47_005394</name>
</gene>